<dbReference type="Proteomes" id="UP001367513">
    <property type="component" value="Unassembled WGS sequence"/>
</dbReference>
<dbReference type="RefSeq" id="WP_346104404.1">
    <property type="nucleotide sequence ID" value="NZ_BAAAOD010000035.1"/>
</dbReference>
<reference evidence="1 2" key="1">
    <citation type="submission" date="2024-03" db="EMBL/GenBank/DDBJ databases">
        <title>Draft genome sequence of Pseudonocardia carboxydivorans JCM 14827.</title>
        <authorList>
            <person name="Duangmal K."/>
        </authorList>
    </citation>
    <scope>NUCLEOTIDE SEQUENCE [LARGE SCALE GENOMIC DNA]</scope>
    <source>
        <strain evidence="1 2">JCM 14827</strain>
    </source>
</reference>
<dbReference type="EMBL" id="JBBPIX010000013">
    <property type="protein sequence ID" value="MEK6466346.1"/>
    <property type="molecule type" value="Genomic_DNA"/>
</dbReference>
<evidence type="ECO:0000313" key="1">
    <source>
        <dbReference type="EMBL" id="MEK6466346.1"/>
    </source>
</evidence>
<name>A0ABU9AKD3_PSEA5</name>
<organism evidence="1 2">
    <name type="scientific">Pseudonocardia alni subsp. carboxydivorans</name>
    <dbReference type="NCBI Taxonomy" id="415010"/>
    <lineage>
        <taxon>Bacteria</taxon>
        <taxon>Bacillati</taxon>
        <taxon>Actinomycetota</taxon>
        <taxon>Actinomycetes</taxon>
        <taxon>Pseudonocardiales</taxon>
        <taxon>Pseudonocardiaceae</taxon>
        <taxon>Pseudonocardia</taxon>
    </lineage>
</organism>
<dbReference type="InterPro" id="IPR035965">
    <property type="entry name" value="PAS-like_dom_sf"/>
</dbReference>
<keyword evidence="2" id="KW-1185">Reference proteome</keyword>
<evidence type="ECO:0000313" key="2">
    <source>
        <dbReference type="Proteomes" id="UP001367513"/>
    </source>
</evidence>
<accession>A0ABU9AKD3</accession>
<protein>
    <recommendedName>
        <fullName evidence="3">Photoactive yellow protein</fullName>
    </recommendedName>
</protein>
<dbReference type="SUPFAM" id="SSF55785">
    <property type="entry name" value="PYP-like sensor domain (PAS domain)"/>
    <property type="match status" value="1"/>
</dbReference>
<gene>
    <name evidence="1" type="ORF">WG925_21600</name>
</gene>
<proteinExistence type="predicted"/>
<dbReference type="Gene3D" id="3.30.450.20">
    <property type="entry name" value="PAS domain"/>
    <property type="match status" value="1"/>
</dbReference>
<sequence length="137" mass="15771">MIGDEKSTTSRPTDPHEWPTFSDAALLQWLDGHEIRDTDLLDFGVITIRSDDRVIGYNRYESGRAGIQAERVLGRDLFVDVAPCLNNFMVAERYRTDGDLDEELDYVFTFRMRPTPVRLRLLAAAGGHRRYLAIRPR</sequence>
<evidence type="ECO:0008006" key="3">
    <source>
        <dbReference type="Google" id="ProtNLM"/>
    </source>
</evidence>
<comment type="caution">
    <text evidence="1">The sequence shown here is derived from an EMBL/GenBank/DDBJ whole genome shotgun (WGS) entry which is preliminary data.</text>
</comment>